<evidence type="ECO:0000313" key="2">
    <source>
        <dbReference type="Proteomes" id="UP001363010"/>
    </source>
</evidence>
<sequence length="68" mass="7253">MSPETARRIEQRVHAAVKANRLRIVPLGEAGAVRIVGPGVDLTAATITDVLVSDLQPHFGEDLAPREA</sequence>
<gene>
    <name evidence="1" type="ORF">WKW80_05210</name>
</gene>
<reference evidence="1 2" key="1">
    <citation type="submission" date="2024-03" db="EMBL/GenBank/DDBJ databases">
        <title>Novel species of the genus Variovorax.</title>
        <authorList>
            <person name="Liu Q."/>
            <person name="Xin Y.-H."/>
        </authorList>
    </citation>
    <scope>NUCLEOTIDE SEQUENCE [LARGE SCALE GENOMIC DNA]</scope>
    <source>
        <strain evidence="1 2">KACC 18501</strain>
    </source>
</reference>
<comment type="caution">
    <text evidence="1">The sequence shown here is derived from an EMBL/GenBank/DDBJ whole genome shotgun (WGS) entry which is preliminary data.</text>
</comment>
<accession>A0ABU8VWQ0</accession>
<dbReference type="RefSeq" id="WP_340362486.1">
    <property type="nucleotide sequence ID" value="NZ_JBBKZV010000002.1"/>
</dbReference>
<protein>
    <submittedName>
        <fullName evidence="1">Uncharacterized protein</fullName>
    </submittedName>
</protein>
<organism evidence="1 2">
    <name type="scientific">Variovorax humicola</name>
    <dbReference type="NCBI Taxonomy" id="1769758"/>
    <lineage>
        <taxon>Bacteria</taxon>
        <taxon>Pseudomonadati</taxon>
        <taxon>Pseudomonadota</taxon>
        <taxon>Betaproteobacteria</taxon>
        <taxon>Burkholderiales</taxon>
        <taxon>Comamonadaceae</taxon>
        <taxon>Variovorax</taxon>
    </lineage>
</organism>
<name>A0ABU8VWQ0_9BURK</name>
<evidence type="ECO:0000313" key="1">
    <source>
        <dbReference type="EMBL" id="MEJ8821436.1"/>
    </source>
</evidence>
<dbReference type="Proteomes" id="UP001363010">
    <property type="component" value="Unassembled WGS sequence"/>
</dbReference>
<keyword evidence="2" id="KW-1185">Reference proteome</keyword>
<dbReference type="EMBL" id="JBBKZV010000002">
    <property type="protein sequence ID" value="MEJ8821436.1"/>
    <property type="molecule type" value="Genomic_DNA"/>
</dbReference>
<proteinExistence type="predicted"/>